<feature type="region of interest" description="Disordered" evidence="3">
    <location>
        <begin position="226"/>
        <end position="252"/>
    </location>
</feature>
<dbReference type="Pfam" id="PF13339">
    <property type="entry name" value="AATF-Che1"/>
    <property type="match status" value="1"/>
</dbReference>
<reference evidence="7" key="1">
    <citation type="journal article" date="2014" name="Proc. Natl. Acad. Sci. U.S.A.">
        <title>Extensive sampling of basidiomycete genomes demonstrates inadequacy of the white-rot/brown-rot paradigm for wood decay fungi.</title>
        <authorList>
            <person name="Riley R."/>
            <person name="Salamov A.A."/>
            <person name="Brown D.W."/>
            <person name="Nagy L.G."/>
            <person name="Floudas D."/>
            <person name="Held B.W."/>
            <person name="Levasseur A."/>
            <person name="Lombard V."/>
            <person name="Morin E."/>
            <person name="Otillar R."/>
            <person name="Lindquist E.A."/>
            <person name="Sun H."/>
            <person name="LaButti K.M."/>
            <person name="Schmutz J."/>
            <person name="Jabbour D."/>
            <person name="Luo H."/>
            <person name="Baker S.E."/>
            <person name="Pisabarro A.G."/>
            <person name="Walton J.D."/>
            <person name="Blanchette R.A."/>
            <person name="Henrissat B."/>
            <person name="Martin F."/>
            <person name="Cullen D."/>
            <person name="Hibbett D.S."/>
            <person name="Grigoriev I.V."/>
        </authorList>
    </citation>
    <scope>NUCLEOTIDE SEQUENCE [LARGE SCALE GENOMIC DNA]</scope>
    <source>
        <strain evidence="7">FD-172 SS1</strain>
    </source>
</reference>
<proteinExistence type="inferred from homology"/>
<organism evidence="6 7">
    <name type="scientific">Botryobasidium botryosum (strain FD-172 SS1)</name>
    <dbReference type="NCBI Taxonomy" id="930990"/>
    <lineage>
        <taxon>Eukaryota</taxon>
        <taxon>Fungi</taxon>
        <taxon>Dikarya</taxon>
        <taxon>Basidiomycota</taxon>
        <taxon>Agaricomycotina</taxon>
        <taxon>Agaricomycetes</taxon>
        <taxon>Cantharellales</taxon>
        <taxon>Botryobasidiaceae</taxon>
        <taxon>Botryobasidium</taxon>
    </lineage>
</organism>
<evidence type="ECO:0000256" key="3">
    <source>
        <dbReference type="SAM" id="MobiDB-lite"/>
    </source>
</evidence>
<dbReference type="InterPro" id="IPR039223">
    <property type="entry name" value="AATF/Bfr2"/>
</dbReference>
<dbReference type="PANTHER" id="PTHR15565">
    <property type="entry name" value="AATF PROTEIN APOPTOSIS ANTAGONIZING TRANSCRIPTION FACTOR"/>
    <property type="match status" value="1"/>
</dbReference>
<evidence type="ECO:0000313" key="6">
    <source>
        <dbReference type="EMBL" id="KDQ06298.1"/>
    </source>
</evidence>
<feature type="domain" description="AATF leucine zipper-containing" evidence="5">
    <location>
        <begin position="147"/>
        <end position="282"/>
    </location>
</feature>
<feature type="compositionally biased region" description="Acidic residues" evidence="3">
    <location>
        <begin position="22"/>
        <end position="37"/>
    </location>
</feature>
<dbReference type="Proteomes" id="UP000027195">
    <property type="component" value="Unassembled WGS sequence"/>
</dbReference>
<keyword evidence="7" id="KW-1185">Reference proteome</keyword>
<dbReference type="Pfam" id="PF08164">
    <property type="entry name" value="TRAUB"/>
    <property type="match status" value="1"/>
</dbReference>
<dbReference type="EMBL" id="KL198143">
    <property type="protein sequence ID" value="KDQ06298.1"/>
    <property type="molecule type" value="Genomic_DNA"/>
</dbReference>
<feature type="compositionally biased region" description="Low complexity" evidence="3">
    <location>
        <begin position="239"/>
        <end position="252"/>
    </location>
</feature>
<dbReference type="AlphaFoldDB" id="A0A067LSR6"/>
<accession>A0A067LSR6</accession>
<dbReference type="InterPro" id="IPR012617">
    <property type="entry name" value="AATF_C"/>
</dbReference>
<feature type="domain" description="Apoptosis-antagonizing transcription factor C-terminal" evidence="4">
    <location>
        <begin position="379"/>
        <end position="456"/>
    </location>
</feature>
<dbReference type="STRING" id="930990.A0A067LSR6"/>
<feature type="region of interest" description="Disordered" evidence="3">
    <location>
        <begin position="14"/>
        <end position="134"/>
    </location>
</feature>
<feature type="compositionally biased region" description="Acidic residues" evidence="3">
    <location>
        <begin position="76"/>
        <end position="91"/>
    </location>
</feature>
<name>A0A067LSR6_BOTB1</name>
<feature type="compositionally biased region" description="Acidic residues" evidence="3">
    <location>
        <begin position="108"/>
        <end position="121"/>
    </location>
</feature>
<dbReference type="OrthoDB" id="5783963at2759"/>
<dbReference type="GO" id="GO:0000462">
    <property type="term" value="P:maturation of SSU-rRNA from tricistronic rRNA transcript (SSU-rRNA, 5.8S rRNA, LSU-rRNA)"/>
    <property type="evidence" value="ECO:0007669"/>
    <property type="project" value="TreeGrafter"/>
</dbReference>
<dbReference type="FunCoup" id="A0A067LSR6">
    <property type="interactions" value="539"/>
</dbReference>
<dbReference type="InParanoid" id="A0A067LSR6"/>
<dbReference type="HOGENOM" id="CLU_018299_2_2_1"/>
<evidence type="ECO:0000256" key="1">
    <source>
        <dbReference type="ARBA" id="ARBA00008966"/>
    </source>
</evidence>
<feature type="compositionally biased region" description="Basic and acidic residues" evidence="3">
    <location>
        <begin position="92"/>
        <end position="107"/>
    </location>
</feature>
<evidence type="ECO:0000259" key="5">
    <source>
        <dbReference type="Pfam" id="PF13339"/>
    </source>
</evidence>
<dbReference type="InterPro" id="IPR025160">
    <property type="entry name" value="AATF"/>
</dbReference>
<evidence type="ECO:0000313" key="7">
    <source>
        <dbReference type="Proteomes" id="UP000027195"/>
    </source>
</evidence>
<dbReference type="PANTHER" id="PTHR15565:SF0">
    <property type="entry name" value="PROTEIN AATF"/>
    <property type="match status" value="1"/>
</dbReference>
<dbReference type="GO" id="GO:0005730">
    <property type="term" value="C:nucleolus"/>
    <property type="evidence" value="ECO:0007669"/>
    <property type="project" value="TreeGrafter"/>
</dbReference>
<evidence type="ECO:0000256" key="2">
    <source>
        <dbReference type="ARBA" id="ARBA00013850"/>
    </source>
</evidence>
<evidence type="ECO:0000259" key="4">
    <source>
        <dbReference type="Pfam" id="PF08164"/>
    </source>
</evidence>
<sequence length="534" mass="57941">MGTRLTLAEQIAQLQDAPPLDFDPEDGAPLDSGDEQDLQAARSHYVDVGPSAIRKLHDSVADPKYEGVKSSRNQIFDDDEEEDDEDEQFDDASDHESHSEDSFHSEPSDDEDDEDDEEEEPAPSKPAPPLMQTSELTSTLKRTRDEDRLKGQAVARQLSLWDTLLDARIRLQKSVTAANRLPAPTKISAYLDHPDCAKAASRLLEEALSLSDNLFDLQEALLTSNEALTLPPRKKRKTSPSPSSSTLDSQRSQLKDATHAFVALEEAYHPHVLTTLHKWSLKINSVAPSALLPAKTRAFSQGRAREGAKSAVELVEEAMGEGEGGRGKVVGRTRVRRAGGCRIGEVFGVNTHDGGTEGAGKKGGVEEGDAEIFDDTDLYQQLLRDVIDSRSGKDGVEDWVTRKQHKVKKAVDTKASKGRKLRYEVHEKLQNFMVPVPVRSGAWHEEQIDELFASLLGKGFGHHENSVAHDTTNLDPNISHPGNNVDIDIDIDGGVGGVAMGSGSIAGGAGHESRVEAEGLAVGALNLAGLRVFG</sequence>
<feature type="compositionally biased region" description="Basic and acidic residues" evidence="3">
    <location>
        <begin position="55"/>
        <end position="69"/>
    </location>
</feature>
<comment type="similarity">
    <text evidence="1">Belongs to the AATF family.</text>
</comment>
<protein>
    <recommendedName>
        <fullName evidence="2">Protein BFR2</fullName>
    </recommendedName>
</protein>
<gene>
    <name evidence="6" type="ORF">BOTBODRAFT_39679</name>
</gene>